<protein>
    <submittedName>
        <fullName evidence="3">Uncharacterized protein</fullName>
    </submittedName>
</protein>
<dbReference type="Proteomes" id="UP001313282">
    <property type="component" value="Unassembled WGS sequence"/>
</dbReference>
<dbReference type="AlphaFoldDB" id="A0AAN8RDH1"/>
<feature type="coiled-coil region" evidence="1">
    <location>
        <begin position="183"/>
        <end position="210"/>
    </location>
</feature>
<evidence type="ECO:0000313" key="3">
    <source>
        <dbReference type="EMBL" id="KAK6347470.1"/>
    </source>
</evidence>
<keyword evidence="1" id="KW-0175">Coiled coil</keyword>
<feature type="region of interest" description="Disordered" evidence="2">
    <location>
        <begin position="87"/>
        <end position="146"/>
    </location>
</feature>
<name>A0AAN8RDH1_9PEZI</name>
<reference evidence="3 4" key="1">
    <citation type="submission" date="2019-10" db="EMBL/GenBank/DDBJ databases">
        <authorList>
            <person name="Palmer J.M."/>
        </authorList>
    </citation>
    <scope>NUCLEOTIDE SEQUENCE [LARGE SCALE GENOMIC DNA]</scope>
    <source>
        <strain evidence="3 4">TWF718</strain>
    </source>
</reference>
<feature type="coiled-coil region" evidence="1">
    <location>
        <begin position="37"/>
        <end position="79"/>
    </location>
</feature>
<comment type="caution">
    <text evidence="3">The sequence shown here is derived from an EMBL/GenBank/DDBJ whole genome shotgun (WGS) entry which is preliminary data.</text>
</comment>
<dbReference type="EMBL" id="JAVHNR010000003">
    <property type="protein sequence ID" value="KAK6347470.1"/>
    <property type="molecule type" value="Genomic_DNA"/>
</dbReference>
<feature type="compositionally biased region" description="Polar residues" evidence="2">
    <location>
        <begin position="137"/>
        <end position="146"/>
    </location>
</feature>
<proteinExistence type="predicted"/>
<feature type="compositionally biased region" description="Basic and acidic residues" evidence="2">
    <location>
        <begin position="87"/>
        <end position="116"/>
    </location>
</feature>
<sequence>MVFQRETKDLKASFERELKSLKVSSQRELESVKASSQKELKNLKVFSQAELEKLKKSSQRELERLKASSQRELEGLKIASRREIEKLKASSQKELEEPKASFQRSERTAEMREKSLHNKTKGLQSGNDSLKAKAKGPSTQTGGLRQKKISLTNKIVGIGNADTAPKREAGTLKRRDEGFKEIALQSQSQISALQSRIMELENDIGSLKEQVEFAYSVCAGIRLRAMKHLILGSVGTGGTSLANTPLSENAKAFWSAI</sequence>
<evidence type="ECO:0000313" key="4">
    <source>
        <dbReference type="Proteomes" id="UP001313282"/>
    </source>
</evidence>
<accession>A0AAN8RDH1</accession>
<keyword evidence="4" id="KW-1185">Reference proteome</keyword>
<evidence type="ECO:0000256" key="1">
    <source>
        <dbReference type="SAM" id="Coils"/>
    </source>
</evidence>
<evidence type="ECO:0000256" key="2">
    <source>
        <dbReference type="SAM" id="MobiDB-lite"/>
    </source>
</evidence>
<organism evidence="3 4">
    <name type="scientific">Orbilia javanica</name>
    <dbReference type="NCBI Taxonomy" id="47235"/>
    <lineage>
        <taxon>Eukaryota</taxon>
        <taxon>Fungi</taxon>
        <taxon>Dikarya</taxon>
        <taxon>Ascomycota</taxon>
        <taxon>Pezizomycotina</taxon>
        <taxon>Orbiliomycetes</taxon>
        <taxon>Orbiliales</taxon>
        <taxon>Orbiliaceae</taxon>
        <taxon>Orbilia</taxon>
    </lineage>
</organism>
<gene>
    <name evidence="3" type="ORF">TWF718_005312</name>
</gene>